<dbReference type="NCBIfam" id="TIGR00465">
    <property type="entry name" value="ilvC"/>
    <property type="match status" value="1"/>
</dbReference>
<evidence type="ECO:0000313" key="15">
    <source>
        <dbReference type="EMBL" id="QFG69609.1"/>
    </source>
</evidence>
<comment type="cofactor">
    <cofactor evidence="11">
        <name>Mg(2+)</name>
        <dbReference type="ChEBI" id="CHEBI:18420"/>
    </cofactor>
    <text evidence="11">Binds 2 magnesium ions per subunit.</text>
</comment>
<keyword evidence="5 11" id="KW-0479">Metal-binding</keyword>
<evidence type="ECO:0000256" key="4">
    <source>
        <dbReference type="ARBA" id="ARBA00022605"/>
    </source>
</evidence>
<dbReference type="KEGG" id="serw:FY030_13670"/>
<feature type="domain" description="KARI C-terminal knotted" evidence="14">
    <location>
        <begin position="183"/>
        <end position="328"/>
    </location>
</feature>
<comment type="pathway">
    <text evidence="1 11">Amino-acid biosynthesis; L-valine biosynthesis; L-valine from pyruvate: step 2/4.</text>
</comment>
<dbReference type="InterPro" id="IPR000506">
    <property type="entry name" value="KARI_C"/>
</dbReference>
<dbReference type="NCBIfam" id="NF004017">
    <property type="entry name" value="PRK05479.1"/>
    <property type="match status" value="1"/>
</dbReference>
<dbReference type="GO" id="GO:0016853">
    <property type="term" value="F:isomerase activity"/>
    <property type="evidence" value="ECO:0007669"/>
    <property type="project" value="UniProtKB-KW"/>
</dbReference>
<feature type="binding site" evidence="11 12">
    <location>
        <position position="252"/>
    </location>
    <ligand>
        <name>substrate</name>
    </ligand>
</feature>
<evidence type="ECO:0000256" key="2">
    <source>
        <dbReference type="ARBA" id="ARBA00004885"/>
    </source>
</evidence>
<evidence type="ECO:0000256" key="10">
    <source>
        <dbReference type="ARBA" id="ARBA00049021"/>
    </source>
</evidence>
<dbReference type="InterPro" id="IPR013116">
    <property type="entry name" value="KARI_N"/>
</dbReference>
<dbReference type="OrthoDB" id="9804088at2"/>
<dbReference type="HAMAP" id="MF_00435">
    <property type="entry name" value="IlvC"/>
    <property type="match status" value="1"/>
</dbReference>
<sequence>MATMYYEDDADLSLIQSKKVAVLGYGSQGHAHALSLRDSGVDVRVGLAEGSSSRAKAEGEGLRVATPARACEEAEVIMVLVPDHVQRHLYAEAIEPHLTAGKALFFSHGFNIRFGYIKPPEDVDVCMVAPKGPGHLVRREYVDGRGVPVLVAVEQDASGQAKELALSYAAAIGGLRAGGIETTFTEETETDLFGEQAVLCGGVSELVMKGFEVMTEAGYQPEIAYFEVLHELKLIVDLMYEGGIAKQRWSVSDTAEYGDYVSGPRVVDDRVKENMQAVLEDVRNGAFAQRFIDDQDSGAPEFKRLRAQGAQHPIEAVGKDLRGMMAWVKSHADSDYVEGSAARG</sequence>
<comment type="catalytic activity">
    <reaction evidence="10 11">
        <text>(2R)-2,3-dihydroxy-3-methylbutanoate + NADP(+) = (2S)-2-acetolactate + NADPH + H(+)</text>
        <dbReference type="Rhea" id="RHEA:22068"/>
        <dbReference type="ChEBI" id="CHEBI:15378"/>
        <dbReference type="ChEBI" id="CHEBI:49072"/>
        <dbReference type="ChEBI" id="CHEBI:57783"/>
        <dbReference type="ChEBI" id="CHEBI:58349"/>
        <dbReference type="ChEBI" id="CHEBI:58476"/>
        <dbReference type="EC" id="1.1.1.86"/>
    </reaction>
</comment>
<name>A0A5J6V6T6_9MICO</name>
<dbReference type="GO" id="GO:0005829">
    <property type="term" value="C:cytosol"/>
    <property type="evidence" value="ECO:0007669"/>
    <property type="project" value="TreeGrafter"/>
</dbReference>
<evidence type="ECO:0000256" key="12">
    <source>
        <dbReference type="PROSITE-ProRule" id="PRU01198"/>
    </source>
</evidence>
<keyword evidence="9 11" id="KW-0100">Branched-chain amino acid biosynthesis</keyword>
<dbReference type="GO" id="GO:0009099">
    <property type="term" value="P:L-valine biosynthetic process"/>
    <property type="evidence" value="ECO:0007669"/>
    <property type="project" value="UniProtKB-UniRule"/>
</dbReference>
<keyword evidence="15" id="KW-0413">Isomerase</keyword>
<feature type="binding site" evidence="11 12">
    <location>
        <position position="195"/>
    </location>
    <ligand>
        <name>Mg(2+)</name>
        <dbReference type="ChEBI" id="CHEBI:18420"/>
        <label>1</label>
    </ligand>
</feature>
<keyword evidence="4 11" id="KW-0028">Amino-acid biosynthesis</keyword>
<feature type="binding site" evidence="11 12">
    <location>
        <position position="231"/>
    </location>
    <ligand>
        <name>Mg(2+)</name>
        <dbReference type="ChEBI" id="CHEBI:18420"/>
        <label>2</label>
    </ligand>
</feature>
<gene>
    <name evidence="11 15" type="primary">ilvC</name>
    <name evidence="15" type="ORF">FY030_13670</name>
</gene>
<feature type="binding site" evidence="11 12">
    <location>
        <position position="191"/>
    </location>
    <ligand>
        <name>Mg(2+)</name>
        <dbReference type="ChEBI" id="CHEBI:18420"/>
        <label>2</label>
    </ligand>
</feature>
<dbReference type="Gene3D" id="3.40.50.720">
    <property type="entry name" value="NAD(P)-binding Rossmann-like Domain"/>
    <property type="match status" value="1"/>
</dbReference>
<dbReference type="FunFam" id="3.40.50.720:FF:000023">
    <property type="entry name" value="Ketol-acid reductoisomerase (NADP(+))"/>
    <property type="match status" value="1"/>
</dbReference>
<comment type="caution">
    <text evidence="11">Lacks conserved residue(s) required for the propagation of feature annotation.</text>
</comment>
<evidence type="ECO:0000259" key="13">
    <source>
        <dbReference type="PROSITE" id="PS51850"/>
    </source>
</evidence>
<dbReference type="InterPro" id="IPR008927">
    <property type="entry name" value="6-PGluconate_DH-like_C_sf"/>
</dbReference>
<evidence type="ECO:0000256" key="5">
    <source>
        <dbReference type="ARBA" id="ARBA00022723"/>
    </source>
</evidence>
<dbReference type="PROSITE" id="PS51850">
    <property type="entry name" value="KARI_N"/>
    <property type="match status" value="1"/>
</dbReference>
<dbReference type="NCBIfam" id="NF009940">
    <property type="entry name" value="PRK13403.1"/>
    <property type="match status" value="1"/>
</dbReference>
<keyword evidence="7 11" id="KW-0521">NADP</keyword>
<dbReference type="GO" id="GO:0009097">
    <property type="term" value="P:isoleucine biosynthetic process"/>
    <property type="evidence" value="ECO:0007669"/>
    <property type="project" value="UniProtKB-UniRule"/>
</dbReference>
<comment type="function">
    <text evidence="11">Involved in the biosynthesis of branched-chain amino acids (BCAA). Catalyzes an alkyl-migration followed by a ketol-acid reduction of (S)-2-acetolactate (S2AL) to yield (R)-2,3-dihydroxy-isovalerate. In the isomerase reaction, S2AL is rearranged via a Mg-dependent methyl migration to produce 3-hydroxy-3-methyl-2-ketobutyrate (HMKB). In the reductase reaction, this 2-ketoacid undergoes a metal-dependent reduction by NADPH to yield (R)-2,3-dihydroxy-isovalerate.</text>
</comment>
<dbReference type="GO" id="GO:0000287">
    <property type="term" value="F:magnesium ion binding"/>
    <property type="evidence" value="ECO:0007669"/>
    <property type="project" value="UniProtKB-UniRule"/>
</dbReference>
<evidence type="ECO:0000313" key="16">
    <source>
        <dbReference type="Proteomes" id="UP000326546"/>
    </source>
</evidence>
<dbReference type="GO" id="GO:0050661">
    <property type="term" value="F:NADP binding"/>
    <property type="evidence" value="ECO:0007669"/>
    <property type="project" value="InterPro"/>
</dbReference>
<evidence type="ECO:0000256" key="11">
    <source>
        <dbReference type="HAMAP-Rule" id="MF_00435"/>
    </source>
</evidence>
<evidence type="ECO:0000256" key="1">
    <source>
        <dbReference type="ARBA" id="ARBA00004864"/>
    </source>
</evidence>
<feature type="binding site" evidence="11 12">
    <location>
        <position position="191"/>
    </location>
    <ligand>
        <name>Mg(2+)</name>
        <dbReference type="ChEBI" id="CHEBI:18420"/>
        <label>1</label>
    </ligand>
</feature>
<keyword evidence="8 11" id="KW-0560">Oxidoreductase</keyword>
<reference evidence="15 16" key="1">
    <citation type="submission" date="2019-09" db="EMBL/GenBank/DDBJ databases">
        <title>Serinicoccus pratensis sp. nov., isolated from meadow soil.</title>
        <authorList>
            <person name="Zhang W."/>
        </authorList>
    </citation>
    <scope>NUCLEOTIDE SEQUENCE [LARGE SCALE GENOMIC DNA]</scope>
    <source>
        <strain evidence="15 16">W204</strain>
    </source>
</reference>
<dbReference type="Pfam" id="PF07991">
    <property type="entry name" value="KARI_N"/>
    <property type="match status" value="1"/>
</dbReference>
<dbReference type="PROSITE" id="PS51851">
    <property type="entry name" value="KARI_C"/>
    <property type="match status" value="1"/>
</dbReference>
<feature type="binding site" evidence="11 12">
    <location>
        <position position="227"/>
    </location>
    <ligand>
        <name>Mg(2+)</name>
        <dbReference type="ChEBI" id="CHEBI:18420"/>
        <label>2</label>
    </ligand>
</feature>
<evidence type="ECO:0000256" key="7">
    <source>
        <dbReference type="ARBA" id="ARBA00022857"/>
    </source>
</evidence>
<dbReference type="AlphaFoldDB" id="A0A5J6V6T6"/>
<protein>
    <recommendedName>
        <fullName evidence="11">Ketol-acid reductoisomerase (NADP(+))</fullName>
        <shortName evidence="11">KARI</shortName>
        <ecNumber evidence="11">1.1.1.86</ecNumber>
    </recommendedName>
    <alternativeName>
        <fullName evidence="11">Acetohydroxy-acid isomeroreductase</fullName>
        <shortName evidence="11">AHIR</shortName>
    </alternativeName>
    <alternativeName>
        <fullName evidence="11">Alpha-keto-beta-hydroxylacyl reductoisomerase</fullName>
    </alternativeName>
</protein>
<feature type="binding site" evidence="11">
    <location>
        <position position="134"/>
    </location>
    <ligand>
        <name>NADP(+)</name>
        <dbReference type="ChEBI" id="CHEBI:58349"/>
    </ligand>
</feature>
<organism evidence="15 16">
    <name type="scientific">Ornithinimicrobium pratense</name>
    <dbReference type="NCBI Taxonomy" id="2593973"/>
    <lineage>
        <taxon>Bacteria</taxon>
        <taxon>Bacillati</taxon>
        <taxon>Actinomycetota</taxon>
        <taxon>Actinomycetes</taxon>
        <taxon>Micrococcales</taxon>
        <taxon>Ornithinimicrobiaceae</taxon>
        <taxon>Ornithinimicrobium</taxon>
    </lineage>
</organism>
<feature type="domain" description="KARI N-terminal Rossmann" evidence="13">
    <location>
        <begin position="1"/>
        <end position="182"/>
    </location>
</feature>
<keyword evidence="6 11" id="KW-0460">Magnesium</keyword>
<feature type="active site" evidence="11">
    <location>
        <position position="108"/>
    </location>
</feature>
<dbReference type="PIRSF" id="PIRSF000116">
    <property type="entry name" value="IlvC_gammaproteo"/>
    <property type="match status" value="1"/>
</dbReference>
<keyword evidence="16" id="KW-1185">Reference proteome</keyword>
<dbReference type="Proteomes" id="UP000326546">
    <property type="component" value="Chromosome"/>
</dbReference>
<dbReference type="InterPro" id="IPR036291">
    <property type="entry name" value="NAD(P)-bd_dom_sf"/>
</dbReference>
<dbReference type="EMBL" id="CP044427">
    <property type="protein sequence ID" value="QFG69609.1"/>
    <property type="molecule type" value="Genomic_DNA"/>
</dbReference>
<dbReference type="GO" id="GO:0004455">
    <property type="term" value="F:ketol-acid reductoisomerase activity"/>
    <property type="evidence" value="ECO:0007669"/>
    <property type="project" value="UniProtKB-UniRule"/>
</dbReference>
<feature type="binding site" evidence="11">
    <location>
        <position position="51"/>
    </location>
    <ligand>
        <name>NADP(+)</name>
        <dbReference type="ChEBI" id="CHEBI:58349"/>
    </ligand>
</feature>
<dbReference type="PANTHER" id="PTHR21371">
    <property type="entry name" value="KETOL-ACID REDUCTOISOMERASE, MITOCHONDRIAL"/>
    <property type="match status" value="1"/>
</dbReference>
<dbReference type="UniPathway" id="UPA00047">
    <property type="reaction ID" value="UER00056"/>
</dbReference>
<dbReference type="InterPro" id="IPR013023">
    <property type="entry name" value="KARI"/>
</dbReference>
<feature type="binding site" evidence="11">
    <location>
        <position position="53"/>
    </location>
    <ligand>
        <name>NADP(+)</name>
        <dbReference type="ChEBI" id="CHEBI:58349"/>
    </ligand>
</feature>
<dbReference type="Gene3D" id="6.10.240.10">
    <property type="match status" value="1"/>
</dbReference>
<dbReference type="SUPFAM" id="SSF48179">
    <property type="entry name" value="6-phosphogluconate dehydrogenase C-terminal domain-like"/>
    <property type="match status" value="1"/>
</dbReference>
<feature type="binding site" evidence="11">
    <location>
        <begin position="25"/>
        <end position="28"/>
    </location>
    <ligand>
        <name>NADP(+)</name>
        <dbReference type="ChEBI" id="CHEBI:58349"/>
    </ligand>
</feature>
<proteinExistence type="inferred from homology"/>
<dbReference type="PANTHER" id="PTHR21371:SF1">
    <property type="entry name" value="KETOL-ACID REDUCTOISOMERASE, MITOCHONDRIAL"/>
    <property type="match status" value="1"/>
</dbReference>
<dbReference type="Pfam" id="PF01450">
    <property type="entry name" value="KARI_C"/>
    <property type="match status" value="1"/>
</dbReference>
<dbReference type="EC" id="1.1.1.86" evidence="11"/>
<comment type="pathway">
    <text evidence="2 11">Amino-acid biosynthesis; L-isoleucine biosynthesis; L-isoleucine from 2-oxobutanoate: step 2/4.</text>
</comment>
<accession>A0A5J6V6T6</accession>
<dbReference type="InterPro" id="IPR014359">
    <property type="entry name" value="KARI_prok"/>
</dbReference>
<dbReference type="UniPathway" id="UPA00049">
    <property type="reaction ID" value="UER00060"/>
</dbReference>
<evidence type="ECO:0000256" key="3">
    <source>
        <dbReference type="ARBA" id="ARBA00010318"/>
    </source>
</evidence>
<comment type="similarity">
    <text evidence="3 11 12">Belongs to the ketol-acid reductoisomerase family.</text>
</comment>
<evidence type="ECO:0000256" key="9">
    <source>
        <dbReference type="ARBA" id="ARBA00023304"/>
    </source>
</evidence>
<comment type="catalytic activity">
    <reaction evidence="11">
        <text>(2R,3R)-2,3-dihydroxy-3-methylpentanoate + NADP(+) = (S)-2-ethyl-2-hydroxy-3-oxobutanoate + NADPH + H(+)</text>
        <dbReference type="Rhea" id="RHEA:13493"/>
        <dbReference type="ChEBI" id="CHEBI:15378"/>
        <dbReference type="ChEBI" id="CHEBI:49256"/>
        <dbReference type="ChEBI" id="CHEBI:49258"/>
        <dbReference type="ChEBI" id="CHEBI:57783"/>
        <dbReference type="ChEBI" id="CHEBI:58349"/>
        <dbReference type="EC" id="1.1.1.86"/>
    </reaction>
</comment>
<evidence type="ECO:0000256" key="8">
    <source>
        <dbReference type="ARBA" id="ARBA00023002"/>
    </source>
</evidence>
<dbReference type="SUPFAM" id="SSF51735">
    <property type="entry name" value="NAD(P)-binding Rossmann-fold domains"/>
    <property type="match status" value="1"/>
</dbReference>
<evidence type="ECO:0000256" key="6">
    <source>
        <dbReference type="ARBA" id="ARBA00022842"/>
    </source>
</evidence>
<dbReference type="RefSeq" id="WP_158062057.1">
    <property type="nucleotide sequence ID" value="NZ_CP044427.1"/>
</dbReference>
<evidence type="ECO:0000259" key="14">
    <source>
        <dbReference type="PROSITE" id="PS51851"/>
    </source>
</evidence>